<gene>
    <name evidence="1" type="ORF">WOSG25_180280</name>
</gene>
<dbReference type="EMBL" id="DF820501">
    <property type="protein sequence ID" value="GAK31877.1"/>
    <property type="molecule type" value="Genomic_DNA"/>
</dbReference>
<name>A0A069CWY0_WEIOS</name>
<dbReference type="Proteomes" id="UP000030643">
    <property type="component" value="Unassembled WGS sequence"/>
</dbReference>
<dbReference type="AlphaFoldDB" id="A0A069CWY0"/>
<dbReference type="RefSeq" id="WP_027699796.1">
    <property type="nucleotide sequence ID" value="NZ_DF820501.1"/>
</dbReference>
<dbReference type="OrthoDB" id="2145206at2"/>
<evidence type="ECO:0000313" key="1">
    <source>
        <dbReference type="EMBL" id="GAK31877.1"/>
    </source>
</evidence>
<organism evidence="1 2">
    <name type="scientific">Weissella oryzae (strain DSM 25784 / JCM 18191 / LMG 30913 / SG25)</name>
    <dbReference type="NCBI Taxonomy" id="1329250"/>
    <lineage>
        <taxon>Bacteria</taxon>
        <taxon>Bacillati</taxon>
        <taxon>Bacillota</taxon>
        <taxon>Bacilli</taxon>
        <taxon>Lactobacillales</taxon>
        <taxon>Lactobacillaceae</taxon>
        <taxon>Weissella</taxon>
    </lineage>
</organism>
<sequence length="282" mass="32039">MMAFKIAGNRGAYDVVEDFDMKIFIESLPLTIPPIVDVQSYKDFEATYFTPSNLIEGLTRRRENIKDVQAIIFDLDFVPDLHELDRDLMKLVNFDMEFHAWQTPSSLGSSKHEGGMRLYIPLSTPIEPKLLSQAVDEIVKTFILEVGINLLNYGADIKASKTIGRLMGLPLQQYLTFSWYGSWRYAIQSKYKAPKAKSRKGRQTNRGVSPEKFVKDYMRKHNVPELVLGHNVHNTLQQLIGALSKAGFEQEQAIEGLEFLSDIPTHGMGDIEKEVMTSSAYK</sequence>
<reference evidence="2" key="1">
    <citation type="journal article" date="2014" name="Genome Announc.">
        <title>Draft genome sequence of Weissella oryzae SG25T, isolated from fermented rice grains.</title>
        <authorList>
            <person name="Tanizawa Y."/>
            <person name="Fujisawa T."/>
            <person name="Mochizuki T."/>
            <person name="Kaminuma E."/>
            <person name="Suzuki Y."/>
            <person name="Nakamura Y."/>
            <person name="Tohno M."/>
        </authorList>
    </citation>
    <scope>NUCLEOTIDE SEQUENCE [LARGE SCALE GENOMIC DNA]</scope>
    <source>
        <strain evidence="2">DSM 25784 / JCM 18191 / LMG 30913 / SG25</strain>
    </source>
</reference>
<proteinExistence type="predicted"/>
<evidence type="ECO:0000313" key="2">
    <source>
        <dbReference type="Proteomes" id="UP000030643"/>
    </source>
</evidence>
<dbReference type="STRING" id="1329250.WOSG25_180280"/>
<accession>A0A069CWY0</accession>
<keyword evidence="2" id="KW-1185">Reference proteome</keyword>
<protein>
    <submittedName>
        <fullName evidence="1">Uncharacterized protein</fullName>
    </submittedName>
</protein>